<evidence type="ECO:0000256" key="7">
    <source>
        <dbReference type="RuleBase" id="RU369025"/>
    </source>
</evidence>
<dbReference type="Gene3D" id="1.10.287.1260">
    <property type="match status" value="1"/>
</dbReference>
<feature type="transmembrane region" description="Helical" evidence="7">
    <location>
        <begin position="63"/>
        <end position="82"/>
    </location>
</feature>
<evidence type="ECO:0000259" key="10">
    <source>
        <dbReference type="Pfam" id="PF21088"/>
    </source>
</evidence>
<feature type="domain" description="Mechanosensitive ion channel transmembrane helices 2/3" evidence="10">
    <location>
        <begin position="67"/>
        <end position="107"/>
    </location>
</feature>
<keyword evidence="7" id="KW-0407">Ion channel</keyword>
<accession>A0A420WEN8</accession>
<dbReference type="Proteomes" id="UP000282211">
    <property type="component" value="Unassembled WGS sequence"/>
</dbReference>
<dbReference type="Gene3D" id="3.30.70.100">
    <property type="match status" value="1"/>
</dbReference>
<comment type="caution">
    <text evidence="11">The sequence shown here is derived from an EMBL/GenBank/DDBJ whole genome shotgun (WGS) entry which is preliminary data.</text>
</comment>
<protein>
    <recommendedName>
        <fullName evidence="7">Small-conductance mechanosensitive channel</fullName>
    </recommendedName>
</protein>
<dbReference type="InterPro" id="IPR023408">
    <property type="entry name" value="MscS_beta-dom_sf"/>
</dbReference>
<evidence type="ECO:0000256" key="2">
    <source>
        <dbReference type="ARBA" id="ARBA00008017"/>
    </source>
</evidence>
<dbReference type="SUPFAM" id="SSF82861">
    <property type="entry name" value="Mechanosensitive channel protein MscS (YggB), transmembrane region"/>
    <property type="match status" value="1"/>
</dbReference>
<dbReference type="GO" id="GO:0005886">
    <property type="term" value="C:plasma membrane"/>
    <property type="evidence" value="ECO:0007669"/>
    <property type="project" value="UniProtKB-SubCell"/>
</dbReference>
<keyword evidence="3" id="KW-1003">Cell membrane</keyword>
<keyword evidence="4 7" id="KW-0812">Transmembrane</keyword>
<comment type="subcellular location">
    <subcellularLocation>
        <location evidence="7">Cell inner membrane</location>
        <topology evidence="7">Multi-pass membrane protein</topology>
    </subcellularLocation>
    <subcellularLocation>
        <location evidence="1">Cell membrane</location>
        <topology evidence="1">Multi-pass membrane protein</topology>
    </subcellularLocation>
</comment>
<evidence type="ECO:0000256" key="6">
    <source>
        <dbReference type="ARBA" id="ARBA00023136"/>
    </source>
</evidence>
<dbReference type="SUPFAM" id="SSF82689">
    <property type="entry name" value="Mechanosensitive channel protein MscS (YggB), C-terminal domain"/>
    <property type="match status" value="1"/>
</dbReference>
<name>A0A420WEN8_9PROT</name>
<dbReference type="InterPro" id="IPR045275">
    <property type="entry name" value="MscS_archaea/bacteria_type"/>
</dbReference>
<keyword evidence="6 7" id="KW-0472">Membrane</keyword>
<dbReference type="Pfam" id="PF05552">
    <property type="entry name" value="MS_channel_1st_1"/>
    <property type="match status" value="1"/>
</dbReference>
<dbReference type="Pfam" id="PF21088">
    <property type="entry name" value="MS_channel_1st"/>
    <property type="match status" value="1"/>
</dbReference>
<proteinExistence type="inferred from homology"/>
<comment type="function">
    <text evidence="7">Mechanosensitive channel that participates in the regulation of osmotic pressure changes within the cell, opening in response to stretch forces in the membrane lipid bilayer, without the need for other proteins. Contributes to normal resistance to hypoosmotic shock. Forms an ion channel of 1.0 nanosiemens conductance with a slight preference for anions.</text>
</comment>
<dbReference type="InterPro" id="IPR008910">
    <property type="entry name" value="MSC_TM_helix"/>
</dbReference>
<dbReference type="InterPro" id="IPR049142">
    <property type="entry name" value="MS_channel_1st"/>
</dbReference>
<gene>
    <name evidence="11" type="ORF">DES40_2246</name>
</gene>
<comment type="subunit">
    <text evidence="7">Homoheptamer.</text>
</comment>
<feature type="domain" description="Mechanosensitive ion channel MscS" evidence="8">
    <location>
        <begin position="108"/>
        <end position="174"/>
    </location>
</feature>
<organism evidence="11 12">
    <name type="scientific">Litorimonas taeanensis</name>
    <dbReference type="NCBI Taxonomy" id="568099"/>
    <lineage>
        <taxon>Bacteria</taxon>
        <taxon>Pseudomonadati</taxon>
        <taxon>Pseudomonadota</taxon>
        <taxon>Alphaproteobacteria</taxon>
        <taxon>Maricaulales</taxon>
        <taxon>Robiginitomaculaceae</taxon>
    </lineage>
</organism>
<dbReference type="SUPFAM" id="SSF50182">
    <property type="entry name" value="Sm-like ribonucleoproteins"/>
    <property type="match status" value="1"/>
</dbReference>
<sequence length="284" mass="31243">MEQFSELWNQASEQFPVLLQASMTIAAAFSILVIGWIVAKWIRGRVNRIRLGKHEVDPTLRPVLASVVFYIVMAMTLYAFLIKLGVPPTSLLAVFGAAGLAIGLALKDTLSNIASGVMMLVLRPLAVGEFVDTGSTAGSVVEIGLFATTLKNPEGLFIFVPNSQVWTNRIQNFGRHKIRKAVIEIGVAYETDLKQAQTLLLETLQNTPELIPFTTDGVSQAPSAPEVYVMAFGDSAINLSCRCWLPADDWFRRTSDLRMDIKSALDKANIEIPFPQRVVTMKSD</sequence>
<evidence type="ECO:0000259" key="8">
    <source>
        <dbReference type="Pfam" id="PF00924"/>
    </source>
</evidence>
<dbReference type="InterPro" id="IPR011066">
    <property type="entry name" value="MscS_channel_C_sf"/>
</dbReference>
<feature type="domain" description="Mechanosensitive ion channel MscS C-terminal" evidence="9">
    <location>
        <begin position="182"/>
        <end position="272"/>
    </location>
</feature>
<keyword evidence="12" id="KW-1185">Reference proteome</keyword>
<evidence type="ECO:0000256" key="5">
    <source>
        <dbReference type="ARBA" id="ARBA00022989"/>
    </source>
</evidence>
<feature type="transmembrane region" description="Helical" evidence="7">
    <location>
        <begin position="88"/>
        <end position="106"/>
    </location>
</feature>
<dbReference type="InParanoid" id="A0A420WEN8"/>
<comment type="caution">
    <text evidence="7">Lacks conserved residue(s) required for the propagation of feature annotation.</text>
</comment>
<dbReference type="Gene3D" id="2.30.30.60">
    <property type="match status" value="1"/>
</dbReference>
<dbReference type="EMBL" id="RBII01000002">
    <property type="protein sequence ID" value="RKQ69445.1"/>
    <property type="molecule type" value="Genomic_DNA"/>
</dbReference>
<dbReference type="PANTHER" id="PTHR30221:SF8">
    <property type="entry name" value="SMALL-CONDUCTANCE MECHANOSENSITIVE CHANNEL"/>
    <property type="match status" value="1"/>
</dbReference>
<reference evidence="11 12" key="1">
    <citation type="submission" date="2018-10" db="EMBL/GenBank/DDBJ databases">
        <title>Genomic Encyclopedia of Type Strains, Phase IV (KMG-IV): sequencing the most valuable type-strain genomes for metagenomic binning, comparative biology and taxonomic classification.</title>
        <authorList>
            <person name="Goeker M."/>
        </authorList>
    </citation>
    <scope>NUCLEOTIDE SEQUENCE [LARGE SCALE GENOMIC DNA]</scope>
    <source>
        <strain evidence="11 12">DSM 22008</strain>
    </source>
</reference>
<dbReference type="RefSeq" id="WP_121102145.1">
    <property type="nucleotide sequence ID" value="NZ_RBII01000002.1"/>
</dbReference>
<dbReference type="InterPro" id="IPR006685">
    <property type="entry name" value="MscS_channel_2nd"/>
</dbReference>
<dbReference type="InterPro" id="IPR049278">
    <property type="entry name" value="MS_channel_C"/>
</dbReference>
<dbReference type="PANTHER" id="PTHR30221">
    <property type="entry name" value="SMALL-CONDUCTANCE MECHANOSENSITIVE CHANNEL"/>
    <property type="match status" value="1"/>
</dbReference>
<dbReference type="InterPro" id="IPR010920">
    <property type="entry name" value="LSM_dom_sf"/>
</dbReference>
<comment type="similarity">
    <text evidence="2 7">Belongs to the MscS (TC 1.A.23) family.</text>
</comment>
<evidence type="ECO:0000259" key="9">
    <source>
        <dbReference type="Pfam" id="PF21082"/>
    </source>
</evidence>
<keyword evidence="7" id="KW-0997">Cell inner membrane</keyword>
<evidence type="ECO:0000256" key="3">
    <source>
        <dbReference type="ARBA" id="ARBA00022475"/>
    </source>
</evidence>
<keyword evidence="5 7" id="KW-1133">Transmembrane helix</keyword>
<evidence type="ECO:0000313" key="11">
    <source>
        <dbReference type="EMBL" id="RKQ69445.1"/>
    </source>
</evidence>
<dbReference type="OrthoDB" id="9814206at2"/>
<dbReference type="Pfam" id="PF00924">
    <property type="entry name" value="MS_channel_2nd"/>
    <property type="match status" value="1"/>
</dbReference>
<dbReference type="AlphaFoldDB" id="A0A420WEN8"/>
<keyword evidence="7" id="KW-0813">Transport</keyword>
<feature type="transmembrane region" description="Helical" evidence="7">
    <location>
        <begin position="20"/>
        <end position="42"/>
    </location>
</feature>
<evidence type="ECO:0000256" key="4">
    <source>
        <dbReference type="ARBA" id="ARBA00022692"/>
    </source>
</evidence>
<keyword evidence="7" id="KW-0406">Ion transport</keyword>
<dbReference type="GO" id="GO:0008381">
    <property type="term" value="F:mechanosensitive monoatomic ion channel activity"/>
    <property type="evidence" value="ECO:0007669"/>
    <property type="project" value="InterPro"/>
</dbReference>
<evidence type="ECO:0000313" key="12">
    <source>
        <dbReference type="Proteomes" id="UP000282211"/>
    </source>
</evidence>
<dbReference type="Pfam" id="PF21082">
    <property type="entry name" value="MS_channel_3rd"/>
    <property type="match status" value="1"/>
</dbReference>
<dbReference type="InterPro" id="IPR011014">
    <property type="entry name" value="MscS_channel_TM-2"/>
</dbReference>
<evidence type="ECO:0000256" key="1">
    <source>
        <dbReference type="ARBA" id="ARBA00004651"/>
    </source>
</evidence>